<protein>
    <submittedName>
        <fullName evidence="2">Uncharacterized protein</fullName>
    </submittedName>
</protein>
<reference evidence="2" key="2">
    <citation type="submission" date="2023-06" db="EMBL/GenBank/DDBJ databases">
        <authorList>
            <consortium name="Lawrence Berkeley National Laboratory"/>
            <person name="Haridas S."/>
            <person name="Hensen N."/>
            <person name="Bonometti L."/>
            <person name="Westerberg I."/>
            <person name="Brannstrom I.O."/>
            <person name="Guillou S."/>
            <person name="Cros-Aarteil S."/>
            <person name="Calhoun S."/>
            <person name="Kuo A."/>
            <person name="Mondo S."/>
            <person name="Pangilinan J."/>
            <person name="Riley R."/>
            <person name="Labutti K."/>
            <person name="Andreopoulos B."/>
            <person name="Lipzen A."/>
            <person name="Chen C."/>
            <person name="Yanf M."/>
            <person name="Daum C."/>
            <person name="Ng V."/>
            <person name="Clum A."/>
            <person name="Steindorff A."/>
            <person name="Ohm R."/>
            <person name="Martin F."/>
            <person name="Silar P."/>
            <person name="Natvig D."/>
            <person name="Lalanne C."/>
            <person name="Gautier V."/>
            <person name="Ament-Velasquez S.L."/>
            <person name="Kruys A."/>
            <person name="Hutchinson M.I."/>
            <person name="Powell A.J."/>
            <person name="Barry K."/>
            <person name="Miller A.N."/>
            <person name="Grigoriev I.V."/>
            <person name="Debuchy R."/>
            <person name="Gladieux P."/>
            <person name="Thoren M.H."/>
            <person name="Johannesson H."/>
        </authorList>
    </citation>
    <scope>NUCLEOTIDE SEQUENCE</scope>
    <source>
        <strain evidence="2">CBS 560.94</strain>
    </source>
</reference>
<sequence length="534" mass="59858">MAEEQTRPELVRLPPSSRFGRCDHGRFLENVQSILSVGQATLGEVTVDCRFLFTKSKWGKMGTDPSSSDTYPAGILYLDLDFSEPQDCRLQSAKVAVTLGVDEKSSKTDKSNPVYPATMTGHYGPKQLVGSEKTIKVQRTKEFMPHIDVPPYVSVGGMGISTEEAKDVNDRWRFAGHLRPAKGSFIYNRIEWDLHESALEEISSHGCEFHTAFAISHNAKAFHMIVEVKGDLVRKRDQFKQFMGSAKEHLKFGGNKANQAVVKFQWSKEYSSPKRLDRQAQRLPDEMERENRCSIPSEIPGPQQTTIFPATDSNPSVGLLEQVPTSMANGTSNGRFWHAQTLEANQRVRTLELIGEMVIAAGLESLAECGLLPQYSRSASLQRCESSSDVTLVESGRENESVRGPSPESRRRSKDVGMQPGSRAWDLTSTPRDNVKEGQLETVKAGILLGLLYWLQGLMVWEKFVSRFGVTADTTESDRNKAIRDKNDRGRRPGNKRLEPAPRNKQQWGEESEADTPVWMGSAHLRGKRREEEE</sequence>
<dbReference type="AlphaFoldDB" id="A0AAE0MXI4"/>
<feature type="region of interest" description="Disordered" evidence="1">
    <location>
        <begin position="473"/>
        <end position="534"/>
    </location>
</feature>
<feature type="compositionally biased region" description="Basic and acidic residues" evidence="1">
    <location>
        <begin position="476"/>
        <end position="502"/>
    </location>
</feature>
<dbReference type="GeneID" id="87868357"/>
<evidence type="ECO:0000313" key="3">
    <source>
        <dbReference type="Proteomes" id="UP001278500"/>
    </source>
</evidence>
<evidence type="ECO:0000256" key="1">
    <source>
        <dbReference type="SAM" id="MobiDB-lite"/>
    </source>
</evidence>
<comment type="caution">
    <text evidence="2">The sequence shown here is derived from an EMBL/GenBank/DDBJ whole genome shotgun (WGS) entry which is preliminary data.</text>
</comment>
<dbReference type="Proteomes" id="UP001278500">
    <property type="component" value="Unassembled WGS sequence"/>
</dbReference>
<proteinExistence type="predicted"/>
<dbReference type="EMBL" id="JAUEPP010000001">
    <property type="protein sequence ID" value="KAK3355956.1"/>
    <property type="molecule type" value="Genomic_DNA"/>
</dbReference>
<reference evidence="2" key="1">
    <citation type="journal article" date="2023" name="Mol. Phylogenet. Evol.">
        <title>Genome-scale phylogeny and comparative genomics of the fungal order Sordariales.</title>
        <authorList>
            <person name="Hensen N."/>
            <person name="Bonometti L."/>
            <person name="Westerberg I."/>
            <person name="Brannstrom I.O."/>
            <person name="Guillou S."/>
            <person name="Cros-Aarteil S."/>
            <person name="Calhoun S."/>
            <person name="Haridas S."/>
            <person name="Kuo A."/>
            <person name="Mondo S."/>
            <person name="Pangilinan J."/>
            <person name="Riley R."/>
            <person name="LaButti K."/>
            <person name="Andreopoulos B."/>
            <person name="Lipzen A."/>
            <person name="Chen C."/>
            <person name="Yan M."/>
            <person name="Daum C."/>
            <person name="Ng V."/>
            <person name="Clum A."/>
            <person name="Steindorff A."/>
            <person name="Ohm R.A."/>
            <person name="Martin F."/>
            <person name="Silar P."/>
            <person name="Natvig D.O."/>
            <person name="Lalanne C."/>
            <person name="Gautier V."/>
            <person name="Ament-Velasquez S.L."/>
            <person name="Kruys A."/>
            <person name="Hutchinson M.I."/>
            <person name="Powell A.J."/>
            <person name="Barry K."/>
            <person name="Miller A.N."/>
            <person name="Grigoriev I.V."/>
            <person name="Debuchy R."/>
            <person name="Gladieux P."/>
            <person name="Hiltunen Thoren M."/>
            <person name="Johannesson H."/>
        </authorList>
    </citation>
    <scope>NUCLEOTIDE SEQUENCE</scope>
    <source>
        <strain evidence="2">CBS 560.94</strain>
    </source>
</reference>
<gene>
    <name evidence="2" type="ORF">B0H65DRAFT_64334</name>
</gene>
<keyword evidence="3" id="KW-1185">Reference proteome</keyword>
<evidence type="ECO:0000313" key="2">
    <source>
        <dbReference type="EMBL" id="KAK3355956.1"/>
    </source>
</evidence>
<name>A0AAE0MXI4_9PEZI</name>
<organism evidence="2 3">
    <name type="scientific">Neurospora tetraspora</name>
    <dbReference type="NCBI Taxonomy" id="94610"/>
    <lineage>
        <taxon>Eukaryota</taxon>
        <taxon>Fungi</taxon>
        <taxon>Dikarya</taxon>
        <taxon>Ascomycota</taxon>
        <taxon>Pezizomycotina</taxon>
        <taxon>Sordariomycetes</taxon>
        <taxon>Sordariomycetidae</taxon>
        <taxon>Sordariales</taxon>
        <taxon>Sordariaceae</taxon>
        <taxon>Neurospora</taxon>
    </lineage>
</organism>
<accession>A0AAE0MXI4</accession>
<feature type="region of interest" description="Disordered" evidence="1">
    <location>
        <begin position="390"/>
        <end position="430"/>
    </location>
</feature>
<dbReference type="RefSeq" id="XP_062687334.1">
    <property type="nucleotide sequence ID" value="XM_062831203.1"/>
</dbReference>